<feature type="transmembrane region" description="Helical" evidence="2">
    <location>
        <begin position="509"/>
        <end position="534"/>
    </location>
</feature>
<keyword evidence="5" id="KW-1185">Reference proteome</keyword>
<comment type="caution">
    <text evidence="4">The sequence shown here is derived from an EMBL/GenBank/DDBJ whole genome shotgun (WGS) entry which is preliminary data.</text>
</comment>
<dbReference type="Proteomes" id="UP001054945">
    <property type="component" value="Unassembled WGS sequence"/>
</dbReference>
<evidence type="ECO:0000256" key="1">
    <source>
        <dbReference type="SAM" id="MobiDB-lite"/>
    </source>
</evidence>
<dbReference type="PANTHER" id="PTHR11161">
    <property type="entry name" value="O-ACYLTRANSFERASE"/>
    <property type="match status" value="1"/>
</dbReference>
<feature type="transmembrane region" description="Helical" evidence="2">
    <location>
        <begin position="292"/>
        <end position="310"/>
    </location>
</feature>
<feature type="compositionally biased region" description="Polar residues" evidence="1">
    <location>
        <begin position="694"/>
        <end position="705"/>
    </location>
</feature>
<dbReference type="AlphaFoldDB" id="A0AAV4WRB7"/>
<evidence type="ECO:0000259" key="3">
    <source>
        <dbReference type="SMART" id="SM00703"/>
    </source>
</evidence>
<feature type="transmembrane region" description="Helical" evidence="2">
    <location>
        <begin position="572"/>
        <end position="589"/>
    </location>
</feature>
<dbReference type="InterPro" id="IPR052728">
    <property type="entry name" value="O2_lipid_transport_reg"/>
</dbReference>
<dbReference type="PANTHER" id="PTHR11161:SF0">
    <property type="entry name" value="O-ACYLTRANSFERASE LIKE PROTEIN"/>
    <property type="match status" value="1"/>
</dbReference>
<evidence type="ECO:0000313" key="5">
    <source>
        <dbReference type="Proteomes" id="UP001054945"/>
    </source>
</evidence>
<evidence type="ECO:0000313" key="4">
    <source>
        <dbReference type="EMBL" id="GIY85242.1"/>
    </source>
</evidence>
<dbReference type="Pfam" id="PF20146">
    <property type="entry name" value="NRF"/>
    <property type="match status" value="1"/>
</dbReference>
<feature type="transmembrane region" description="Helical" evidence="2">
    <location>
        <begin position="631"/>
        <end position="652"/>
    </location>
</feature>
<feature type="transmembrane region" description="Helical" evidence="2">
    <location>
        <begin position="439"/>
        <end position="460"/>
    </location>
</feature>
<organism evidence="4 5">
    <name type="scientific">Caerostris extrusa</name>
    <name type="common">Bark spider</name>
    <name type="synonym">Caerostris bankana</name>
    <dbReference type="NCBI Taxonomy" id="172846"/>
    <lineage>
        <taxon>Eukaryota</taxon>
        <taxon>Metazoa</taxon>
        <taxon>Ecdysozoa</taxon>
        <taxon>Arthropoda</taxon>
        <taxon>Chelicerata</taxon>
        <taxon>Arachnida</taxon>
        <taxon>Araneae</taxon>
        <taxon>Araneomorphae</taxon>
        <taxon>Entelegynae</taxon>
        <taxon>Araneoidea</taxon>
        <taxon>Araneidae</taxon>
        <taxon>Caerostris</taxon>
    </lineage>
</organism>
<feature type="region of interest" description="Disordered" evidence="1">
    <location>
        <begin position="675"/>
        <end position="708"/>
    </location>
</feature>
<protein>
    <submittedName>
        <fullName evidence="4">Nose resistant to fluoxetine protein 6</fullName>
    </submittedName>
</protein>
<name>A0AAV4WRB7_CAEEX</name>
<evidence type="ECO:0000256" key="2">
    <source>
        <dbReference type="SAM" id="Phobius"/>
    </source>
</evidence>
<gene>
    <name evidence="4" type="primary">nrf-6</name>
    <name evidence="4" type="ORF">CEXT_111381</name>
</gene>
<feature type="transmembrane region" description="Helical" evidence="2">
    <location>
        <begin position="467"/>
        <end position="489"/>
    </location>
</feature>
<feature type="transmembrane region" description="Helical" evidence="2">
    <location>
        <begin position="330"/>
        <end position="356"/>
    </location>
</feature>
<dbReference type="SMART" id="SM00703">
    <property type="entry name" value="NRF"/>
    <property type="match status" value="1"/>
</dbReference>
<feature type="transmembrane region" description="Helical" evidence="2">
    <location>
        <begin position="382"/>
        <end position="405"/>
    </location>
</feature>
<sequence>MALPYLMTIVTETRLSGKCLSGLLMVVKGVMDIKSWAVRLLDALGKPSAGLLEGTATALGDYDECLDITVPRRMRPVPVPPYTEKQIAFHGQFCVVEIGLPKAIKQAAMAYQIGNRSSSELANSKTKEEDLESWTLSFKEKRHILHRSTTQTGSFEGFGANSSKGRRCRVPYGRMHSFSLHQNDLQLIINEVSKLILLDANTIRCETKQKANFEVQQILILCVYGIIGLLIFFGTSLDVLLQFTKTETIDDFYLRKQNMWIQSAMAFSIPRNTQKLLSLTTNDNSKIASVRGMKFLTILLYIIVWTYASPNDYHFFKFRSAFYFFKFLEQIWFSIFANGAMGIDTLFLIAGLHISYQFWRKSVYQRIAVNAHKFLLKWYSRFALSQLLIISLVLCLPLIGSGPIWADIVTPEVENCKKRWWLNILALNNFWSSDDTCLVHTWLVCCLFHMFIIAPILLFILSRSTTVGIFVNCIIIMGSSVAIAMITLMNDLPPSLTFYLMSFANIKTLWQKIFIQAYSHIAPFCIGILLGFFITRYDKMQLRKTTVLLGWFGCHCIELNSVVIVWALTISWMIFACTYGYGGFVNSILSSKFLIPCDRIAVLVYVLHPLILFIHEGQLRENMFMGHLDQLMHGTACVVITIVFAAICYITCAAPFEFFEKKVWYEPPPSYEAEDAENPKCKGKSNKGCESTDMCKQQPSTSTAGDSEHPKLKIKECIIDTIQSQKKKLNYFRQSLNITSR</sequence>
<feature type="transmembrane region" description="Helical" evidence="2">
    <location>
        <begin position="218"/>
        <end position="241"/>
    </location>
</feature>
<dbReference type="InterPro" id="IPR006621">
    <property type="entry name" value="Nose-resist-to-fluoxetine_N"/>
</dbReference>
<feature type="domain" description="Nose resistant-to-fluoxetine protein N-terminal" evidence="3">
    <location>
        <begin position="16"/>
        <end position="207"/>
    </location>
</feature>
<reference evidence="4 5" key="1">
    <citation type="submission" date="2021-06" db="EMBL/GenBank/DDBJ databases">
        <title>Caerostris extrusa draft genome.</title>
        <authorList>
            <person name="Kono N."/>
            <person name="Arakawa K."/>
        </authorList>
    </citation>
    <scope>NUCLEOTIDE SEQUENCE [LARGE SCALE GENOMIC DNA]</scope>
</reference>
<dbReference type="EMBL" id="BPLR01016632">
    <property type="protein sequence ID" value="GIY85242.1"/>
    <property type="molecule type" value="Genomic_DNA"/>
</dbReference>
<keyword evidence="2" id="KW-0812">Transmembrane</keyword>
<accession>A0AAV4WRB7</accession>
<keyword evidence="2" id="KW-0472">Membrane</keyword>
<proteinExistence type="predicted"/>
<keyword evidence="2" id="KW-1133">Transmembrane helix</keyword>